<evidence type="ECO:0000313" key="3">
    <source>
        <dbReference type="Proteomes" id="UP001220964"/>
    </source>
</evidence>
<dbReference type="GO" id="GO:0016853">
    <property type="term" value="F:isomerase activity"/>
    <property type="evidence" value="ECO:0007669"/>
    <property type="project" value="UniProtKB-KW"/>
</dbReference>
<dbReference type="RefSeq" id="WP_275569282.1">
    <property type="nucleotide sequence ID" value="NZ_JARGYC010000078.1"/>
</dbReference>
<keyword evidence="3" id="KW-1185">Reference proteome</keyword>
<comment type="caution">
    <text evidence="2">The sequence shown here is derived from an EMBL/GenBank/DDBJ whole genome shotgun (WGS) entry which is preliminary data.</text>
</comment>
<dbReference type="EMBL" id="JARGYC010000078">
    <property type="protein sequence ID" value="MDF0603158.1"/>
    <property type="molecule type" value="Genomic_DNA"/>
</dbReference>
<dbReference type="InterPro" id="IPR050312">
    <property type="entry name" value="IolE/XylAMocC-like"/>
</dbReference>
<dbReference type="InterPro" id="IPR013022">
    <property type="entry name" value="Xyl_isomerase-like_TIM-brl"/>
</dbReference>
<dbReference type="Pfam" id="PF01261">
    <property type="entry name" value="AP_endonuc_2"/>
    <property type="match status" value="1"/>
</dbReference>
<dbReference type="InterPro" id="IPR036237">
    <property type="entry name" value="Xyl_isomerase-like_sf"/>
</dbReference>
<dbReference type="PANTHER" id="PTHR12110:SF41">
    <property type="entry name" value="INOSOSE DEHYDRATASE"/>
    <property type="match status" value="1"/>
</dbReference>
<evidence type="ECO:0000259" key="1">
    <source>
        <dbReference type="Pfam" id="PF01261"/>
    </source>
</evidence>
<proteinExistence type="predicted"/>
<dbReference type="SUPFAM" id="SSF51658">
    <property type="entry name" value="Xylose isomerase-like"/>
    <property type="match status" value="1"/>
</dbReference>
<protein>
    <submittedName>
        <fullName evidence="2">Sugar phosphate isomerase/epimerase</fullName>
    </submittedName>
</protein>
<organism evidence="2 3">
    <name type="scientific">Psychromarinibacter sediminicola</name>
    <dbReference type="NCBI Taxonomy" id="3033385"/>
    <lineage>
        <taxon>Bacteria</taxon>
        <taxon>Pseudomonadati</taxon>
        <taxon>Pseudomonadota</taxon>
        <taxon>Alphaproteobacteria</taxon>
        <taxon>Rhodobacterales</taxon>
        <taxon>Paracoccaceae</taxon>
        <taxon>Psychromarinibacter</taxon>
    </lineage>
</organism>
<evidence type="ECO:0000313" key="2">
    <source>
        <dbReference type="EMBL" id="MDF0603158.1"/>
    </source>
</evidence>
<keyword evidence="2" id="KW-0413">Isomerase</keyword>
<dbReference type="AlphaFoldDB" id="A0AAE3TAS3"/>
<dbReference type="PANTHER" id="PTHR12110">
    <property type="entry name" value="HYDROXYPYRUVATE ISOMERASE"/>
    <property type="match status" value="1"/>
</dbReference>
<name>A0AAE3TAS3_9RHOB</name>
<reference evidence="2" key="1">
    <citation type="submission" date="2023-03" db="EMBL/GenBank/DDBJ databases">
        <title>Multiphase analysis and comparison of six strains from genera Psychromarinibacter, Lutimaribacter, and Maritimibacter, including a novel species: Psychromarinibacter sediminicola sp. nov.</title>
        <authorList>
            <person name="Wang Y.-H."/>
            <person name="Ye M.-Q."/>
            <person name="Du Z.-J."/>
        </authorList>
    </citation>
    <scope>NUCLEOTIDE SEQUENCE</scope>
    <source>
        <strain evidence="2">C21-152</strain>
    </source>
</reference>
<dbReference type="Proteomes" id="UP001220964">
    <property type="component" value="Unassembled WGS sequence"/>
</dbReference>
<dbReference type="Gene3D" id="3.20.20.150">
    <property type="entry name" value="Divalent-metal-dependent TIM barrel enzymes"/>
    <property type="match status" value="1"/>
</dbReference>
<gene>
    <name evidence="2" type="ORF">P1J78_20640</name>
</gene>
<feature type="domain" description="Xylose isomerase-like TIM barrel" evidence="1">
    <location>
        <begin position="24"/>
        <end position="265"/>
    </location>
</feature>
<sequence>MKNPIGIISMQFTRPFTGADLHYFATAAALGFDFVELLVPEPEDALPLADARRAAEEAGLFLVLAARVNPQRSIASDDAAARQGGLDYLKRTVDVAAELGASVVGGPLYGEPMVFAGRPPVPRDDADIEARAARTVEGLAQVAPIAREAGVTFALEALNRFETDVVSTTRQSVEVVNRVNDLGLGVMLDTFHMNMEDRSIPDAIRLAGSRIVHFQANENHRGHPGTGHVDWPAVMRALHDVDYRGAISLEPFRRADDRVGLPIAHWRAPREDESAKLKAGLGVIRNALALAEVDQ</sequence>
<accession>A0AAE3TAS3</accession>